<proteinExistence type="predicted"/>
<dbReference type="EMBL" id="CACRXK020014739">
    <property type="protein sequence ID" value="CAB4027327.1"/>
    <property type="molecule type" value="Genomic_DNA"/>
</dbReference>
<dbReference type="PANTHER" id="PTHR47331">
    <property type="entry name" value="PHD-TYPE DOMAIN-CONTAINING PROTEIN"/>
    <property type="match status" value="1"/>
</dbReference>
<dbReference type="AlphaFoldDB" id="A0A7D9JD29"/>
<sequence length="296" mass="33795">MVTPRFDVNGALVVEHLNIAQQKVNLVDVKSKWPHLKEIDIPEASSCDVSLLIGSDCLDIILPIETRCGPRGTPVGIRTKLGWTITGPLSGYMRTSEGIFHTYVRSPDEELHNQVKLWWRTEEFGCKYDVETQRSVEDESQWPEDVTNRVVNDNIPDVVTESDVQFTGKVTTQSEPEELVNLARYSSYSRALTVMVYVQRFLRNCKVPVSERTFGSPLVEELEKAKKTLIRQEQIKTFTSEFRELKRGRPVHKQSKLVSLTPFLDEDDIIRVGGRIGKAAIPFVTRHPIYWILVVI</sequence>
<organism evidence="1 2">
    <name type="scientific">Paramuricea clavata</name>
    <name type="common">Red gorgonian</name>
    <name type="synonym">Violescent sea-whip</name>
    <dbReference type="NCBI Taxonomy" id="317549"/>
    <lineage>
        <taxon>Eukaryota</taxon>
        <taxon>Metazoa</taxon>
        <taxon>Cnidaria</taxon>
        <taxon>Anthozoa</taxon>
        <taxon>Octocorallia</taxon>
        <taxon>Malacalcyonacea</taxon>
        <taxon>Plexauridae</taxon>
        <taxon>Paramuricea</taxon>
    </lineage>
</organism>
<reference evidence="1" key="1">
    <citation type="submission" date="2020-04" db="EMBL/GenBank/DDBJ databases">
        <authorList>
            <person name="Alioto T."/>
            <person name="Alioto T."/>
            <person name="Gomez Garrido J."/>
        </authorList>
    </citation>
    <scope>NUCLEOTIDE SEQUENCE</scope>
    <source>
        <strain evidence="1">A484AB</strain>
    </source>
</reference>
<name>A0A7D9JD29_PARCT</name>
<accession>A0A7D9JD29</accession>
<gene>
    <name evidence="1" type="ORF">PACLA_8A062830</name>
</gene>
<evidence type="ECO:0000313" key="2">
    <source>
        <dbReference type="Proteomes" id="UP001152795"/>
    </source>
</evidence>
<dbReference type="Proteomes" id="UP001152795">
    <property type="component" value="Unassembled WGS sequence"/>
</dbReference>
<dbReference type="PANTHER" id="PTHR47331:SF1">
    <property type="entry name" value="GAG-LIKE PROTEIN"/>
    <property type="match status" value="1"/>
</dbReference>
<protein>
    <submittedName>
        <fullName evidence="1">Uncharacterized protein</fullName>
    </submittedName>
</protein>
<dbReference type="OrthoDB" id="8065119at2759"/>
<keyword evidence="2" id="KW-1185">Reference proteome</keyword>
<evidence type="ECO:0000313" key="1">
    <source>
        <dbReference type="EMBL" id="CAB4027327.1"/>
    </source>
</evidence>
<comment type="caution">
    <text evidence="1">The sequence shown here is derived from an EMBL/GenBank/DDBJ whole genome shotgun (WGS) entry which is preliminary data.</text>
</comment>